<dbReference type="GO" id="GO:0020037">
    <property type="term" value="F:heme binding"/>
    <property type="evidence" value="ECO:0007669"/>
    <property type="project" value="InterPro"/>
</dbReference>
<feature type="binding site" description="axial binding residue" evidence="9">
    <location>
        <position position="454"/>
    </location>
    <ligand>
        <name>heme</name>
        <dbReference type="ChEBI" id="CHEBI:30413"/>
    </ligand>
    <ligandPart>
        <name>Fe</name>
        <dbReference type="ChEBI" id="CHEBI:18248"/>
    </ligandPart>
</feature>
<dbReference type="PANTHER" id="PTHR46300:SF7">
    <property type="entry name" value="P450, PUTATIVE (EUROFUNG)-RELATED"/>
    <property type="match status" value="1"/>
</dbReference>
<sequence length="527" mass="59734">MTLPDSFAHRQITMIQLYAYISATIVCAVLLWARSKRARRHGPLPPSLKPDPIIGNMRAMMNIVDEPRAYRDWGLELGSREGDVISVSLPGQVIIVLNSQEAVDELLVKRSSIYSDRPYIPMISSDRLTGWGHHTAIIGYGDRWRFQRKVMHEVLQKGATEERWPLIERDSRFALQRLLNNPGNFTQELRRMTGSTLLMAVYGYEVTSLDDSLFKTVEIATKGFDQAVVVPNYLVNTFHWMEYVPEWFPGAAWKAKANVWRKQKDRMLHVPFDWTKNKMSTGTEVHSMLSTWLNKYMGKESNVPEVELEDRLRWVAGGMFAAGSDTSVAALRSFILAMAMHPDIQAKAQAEIDSAIGTRLPELTDQDALPYVLCIVKEAMRWQISLPLALPHACIQDDTYKGYHIPKGAIVLGNAWAICNNPEVYPEPERFNPDRYLDPSLPDAPSFGFGRRICPGLHHAESVIFITAAGMLSMFDISPEDDANGNPIPLKAETSLNEVFRQVLPFKCKIKPRSEKHERIVREWVGA</sequence>
<dbReference type="Pfam" id="PF00067">
    <property type="entry name" value="p450"/>
    <property type="match status" value="1"/>
</dbReference>
<proteinExistence type="inferred from homology"/>
<organism evidence="12 13">
    <name type="scientific">Rhizoctonia solani</name>
    <dbReference type="NCBI Taxonomy" id="456999"/>
    <lineage>
        <taxon>Eukaryota</taxon>
        <taxon>Fungi</taxon>
        <taxon>Dikarya</taxon>
        <taxon>Basidiomycota</taxon>
        <taxon>Agaricomycotina</taxon>
        <taxon>Agaricomycetes</taxon>
        <taxon>Cantharellales</taxon>
        <taxon>Ceratobasidiaceae</taxon>
        <taxon>Rhizoctonia</taxon>
    </lineage>
</organism>
<dbReference type="InterPro" id="IPR001128">
    <property type="entry name" value="Cyt_P450"/>
</dbReference>
<dbReference type="PANTHER" id="PTHR46300">
    <property type="entry name" value="P450, PUTATIVE (EUROFUNG)-RELATED-RELATED"/>
    <property type="match status" value="1"/>
</dbReference>
<evidence type="ECO:0000256" key="1">
    <source>
        <dbReference type="ARBA" id="ARBA00001971"/>
    </source>
</evidence>
<dbReference type="Proteomes" id="UP000663853">
    <property type="component" value="Unassembled WGS sequence"/>
</dbReference>
<evidence type="ECO:0008006" key="14">
    <source>
        <dbReference type="Google" id="ProtNLM"/>
    </source>
</evidence>
<comment type="similarity">
    <text evidence="3 10">Belongs to the cytochrome P450 family.</text>
</comment>
<dbReference type="GO" id="GO:0016705">
    <property type="term" value="F:oxidoreductase activity, acting on paired donors, with incorporation or reduction of molecular oxygen"/>
    <property type="evidence" value="ECO:0007669"/>
    <property type="project" value="InterPro"/>
</dbReference>
<comment type="cofactor">
    <cofactor evidence="1 9">
        <name>heme</name>
        <dbReference type="ChEBI" id="CHEBI:30413"/>
    </cofactor>
</comment>
<dbReference type="EMBL" id="CAJMXA010001224">
    <property type="protein sequence ID" value="CAE6455127.1"/>
    <property type="molecule type" value="Genomic_DNA"/>
</dbReference>
<dbReference type="SUPFAM" id="SSF48264">
    <property type="entry name" value="Cytochrome P450"/>
    <property type="match status" value="1"/>
</dbReference>
<dbReference type="InterPro" id="IPR036396">
    <property type="entry name" value="Cyt_P450_sf"/>
</dbReference>
<keyword evidence="11" id="KW-1133">Transmembrane helix</keyword>
<evidence type="ECO:0000256" key="8">
    <source>
        <dbReference type="ARBA" id="ARBA00023033"/>
    </source>
</evidence>
<name>A0A8H3BEH0_9AGAM</name>
<reference evidence="12" key="1">
    <citation type="submission" date="2021-01" db="EMBL/GenBank/DDBJ databases">
        <authorList>
            <person name="Kaushik A."/>
        </authorList>
    </citation>
    <scope>NUCLEOTIDE SEQUENCE</scope>
    <source>
        <strain evidence="12">AG6-10EEA</strain>
    </source>
</reference>
<evidence type="ECO:0000256" key="7">
    <source>
        <dbReference type="ARBA" id="ARBA00023004"/>
    </source>
</evidence>
<evidence type="ECO:0000313" key="13">
    <source>
        <dbReference type="Proteomes" id="UP000663853"/>
    </source>
</evidence>
<evidence type="ECO:0000256" key="4">
    <source>
        <dbReference type="ARBA" id="ARBA00022617"/>
    </source>
</evidence>
<dbReference type="AlphaFoldDB" id="A0A8H3BEH0"/>
<accession>A0A8H3BEH0</accession>
<dbReference type="InterPro" id="IPR017972">
    <property type="entry name" value="Cyt_P450_CS"/>
</dbReference>
<comment type="caution">
    <text evidence="12">The sequence shown here is derived from an EMBL/GenBank/DDBJ whole genome shotgun (WGS) entry which is preliminary data.</text>
</comment>
<dbReference type="CDD" id="cd11065">
    <property type="entry name" value="CYP64-like"/>
    <property type="match status" value="1"/>
</dbReference>
<evidence type="ECO:0000256" key="6">
    <source>
        <dbReference type="ARBA" id="ARBA00023002"/>
    </source>
</evidence>
<keyword evidence="6 10" id="KW-0560">Oxidoreductase</keyword>
<comment type="pathway">
    <text evidence="2">Secondary metabolite biosynthesis.</text>
</comment>
<dbReference type="InterPro" id="IPR002401">
    <property type="entry name" value="Cyt_P450_E_grp-I"/>
</dbReference>
<keyword evidence="8 10" id="KW-0503">Monooxygenase</keyword>
<dbReference type="GO" id="GO:0004497">
    <property type="term" value="F:monooxygenase activity"/>
    <property type="evidence" value="ECO:0007669"/>
    <property type="project" value="UniProtKB-KW"/>
</dbReference>
<keyword evidence="11" id="KW-0812">Transmembrane</keyword>
<evidence type="ECO:0000313" key="12">
    <source>
        <dbReference type="EMBL" id="CAE6455127.1"/>
    </source>
</evidence>
<dbReference type="PRINTS" id="PR00463">
    <property type="entry name" value="EP450I"/>
</dbReference>
<gene>
    <name evidence="12" type="ORF">RDB_LOCUS53889</name>
</gene>
<evidence type="ECO:0000256" key="3">
    <source>
        <dbReference type="ARBA" id="ARBA00010617"/>
    </source>
</evidence>
<dbReference type="Gene3D" id="1.10.630.10">
    <property type="entry name" value="Cytochrome P450"/>
    <property type="match status" value="1"/>
</dbReference>
<dbReference type="InterPro" id="IPR050364">
    <property type="entry name" value="Cytochrome_P450_fung"/>
</dbReference>
<dbReference type="GO" id="GO:0005506">
    <property type="term" value="F:iron ion binding"/>
    <property type="evidence" value="ECO:0007669"/>
    <property type="project" value="InterPro"/>
</dbReference>
<keyword evidence="5 9" id="KW-0479">Metal-binding</keyword>
<protein>
    <recommendedName>
        <fullName evidence="14">O-methylsterigmatocystin oxidoreductase</fullName>
    </recommendedName>
</protein>
<evidence type="ECO:0000256" key="2">
    <source>
        <dbReference type="ARBA" id="ARBA00005179"/>
    </source>
</evidence>
<evidence type="ECO:0000256" key="10">
    <source>
        <dbReference type="RuleBase" id="RU000461"/>
    </source>
</evidence>
<keyword evidence="4 9" id="KW-0349">Heme</keyword>
<keyword evidence="11" id="KW-0472">Membrane</keyword>
<feature type="transmembrane region" description="Helical" evidence="11">
    <location>
        <begin position="12"/>
        <end position="33"/>
    </location>
</feature>
<evidence type="ECO:0000256" key="11">
    <source>
        <dbReference type="SAM" id="Phobius"/>
    </source>
</evidence>
<evidence type="ECO:0000256" key="5">
    <source>
        <dbReference type="ARBA" id="ARBA00022723"/>
    </source>
</evidence>
<evidence type="ECO:0000256" key="9">
    <source>
        <dbReference type="PIRSR" id="PIRSR602401-1"/>
    </source>
</evidence>
<keyword evidence="7 9" id="KW-0408">Iron</keyword>
<dbReference type="PROSITE" id="PS00086">
    <property type="entry name" value="CYTOCHROME_P450"/>
    <property type="match status" value="1"/>
</dbReference>